<evidence type="ECO:0000256" key="2">
    <source>
        <dbReference type="ARBA" id="ARBA00022723"/>
    </source>
</evidence>
<dbReference type="GO" id="GO:0003690">
    <property type="term" value="F:double-stranded DNA binding"/>
    <property type="evidence" value="ECO:0007669"/>
    <property type="project" value="TreeGrafter"/>
</dbReference>
<organism evidence="6 7">
    <name type="scientific">Turnera subulata</name>
    <dbReference type="NCBI Taxonomy" id="218843"/>
    <lineage>
        <taxon>Eukaryota</taxon>
        <taxon>Viridiplantae</taxon>
        <taxon>Streptophyta</taxon>
        <taxon>Embryophyta</taxon>
        <taxon>Tracheophyta</taxon>
        <taxon>Spermatophyta</taxon>
        <taxon>Magnoliopsida</taxon>
        <taxon>eudicotyledons</taxon>
        <taxon>Gunneridae</taxon>
        <taxon>Pentapetalae</taxon>
        <taxon>rosids</taxon>
        <taxon>fabids</taxon>
        <taxon>Malpighiales</taxon>
        <taxon>Passifloraceae</taxon>
        <taxon>Turnera</taxon>
    </lineage>
</organism>
<evidence type="ECO:0000256" key="1">
    <source>
        <dbReference type="ARBA" id="ARBA00008517"/>
    </source>
</evidence>
<dbReference type="InterPro" id="IPR019447">
    <property type="entry name" value="DNA/RNA-bd_Kin17_WH-like_dom"/>
</dbReference>
<reference evidence="6" key="1">
    <citation type="submission" date="2022-02" db="EMBL/GenBank/DDBJ databases">
        <authorList>
            <person name="Henning P.M."/>
            <person name="McCubbin A.G."/>
            <person name="Shore J.S."/>
        </authorList>
    </citation>
    <scope>NUCLEOTIDE SEQUENCE</scope>
    <source>
        <strain evidence="6">F60SS</strain>
        <tissue evidence="6">Leaves</tissue>
    </source>
</reference>
<dbReference type="InterPro" id="IPR038254">
    <property type="entry name" value="KIN17_WH-like_sf"/>
</dbReference>
<evidence type="ECO:0000256" key="4">
    <source>
        <dbReference type="ARBA" id="ARBA00022833"/>
    </source>
</evidence>
<feature type="domain" description="DNA/RNA-binding protein Kin17 WH-like" evidence="5">
    <location>
        <begin position="53"/>
        <end position="175"/>
    </location>
</feature>
<reference evidence="6" key="2">
    <citation type="journal article" date="2023" name="Plants (Basel)">
        <title>Annotation of the Turnera subulata (Passifloraceae) Draft Genome Reveals the S-Locus Evolved after the Divergence of Turneroideae from Passifloroideae in a Stepwise Manner.</title>
        <authorList>
            <person name="Henning P.M."/>
            <person name="Roalson E.H."/>
            <person name="Mir W."/>
            <person name="McCubbin A.G."/>
            <person name="Shore J.S."/>
        </authorList>
    </citation>
    <scope>NUCLEOTIDE SEQUENCE</scope>
    <source>
        <strain evidence="6">F60SS</strain>
    </source>
</reference>
<dbReference type="SUPFAM" id="SSF57667">
    <property type="entry name" value="beta-beta-alpha zinc fingers"/>
    <property type="match status" value="1"/>
</dbReference>
<accession>A0A9Q0FS57</accession>
<dbReference type="Proteomes" id="UP001141552">
    <property type="component" value="Unassembled WGS sequence"/>
</dbReference>
<keyword evidence="7" id="KW-1185">Reference proteome</keyword>
<evidence type="ECO:0000313" key="6">
    <source>
        <dbReference type="EMBL" id="KAJ4835431.1"/>
    </source>
</evidence>
<evidence type="ECO:0000256" key="3">
    <source>
        <dbReference type="ARBA" id="ARBA00022771"/>
    </source>
</evidence>
<keyword evidence="4" id="KW-0862">Zinc</keyword>
<evidence type="ECO:0000313" key="7">
    <source>
        <dbReference type="Proteomes" id="UP001141552"/>
    </source>
</evidence>
<dbReference type="InterPro" id="IPR036236">
    <property type="entry name" value="Znf_C2H2_sf"/>
</dbReference>
<dbReference type="PANTHER" id="PTHR12805">
    <property type="entry name" value="KIN17 KIN, ANTIGENIC DETERMINANT OF RECA PROTEIN HOMOLOG"/>
    <property type="match status" value="1"/>
</dbReference>
<sequence length="299" mass="34903">MGKNEGFLTPKAIAKGIKAKGLQKLRWYCQMCEKQCQDENGFKCHCMSESHQQQMDLFAHNPTRIIHGYSQEFENNFFDLLRRSSRRVAATVIYNEYIRDRHHVHMTSTKWATLTEFVEYLGRTGRCKVEGNPSEGWFITYIDRDSETERLKNKRARPLLADEEKQEREIRRQIEKFSEENDDAKYTPPKELKKLEEGVKVGFALGSKTSAKERGDQTSKLVFQEVEEKERKDVSVGRGGNSNSALVELMREEEKVKEKVNRKEYWLCEGIIVKVQIEKGLYDGRILQAVEYEDICKLS</sequence>
<dbReference type="EMBL" id="JAKUCV010004426">
    <property type="protein sequence ID" value="KAJ4835431.1"/>
    <property type="molecule type" value="Genomic_DNA"/>
</dbReference>
<keyword evidence="2" id="KW-0479">Metal-binding</keyword>
<dbReference type="GO" id="GO:0005634">
    <property type="term" value="C:nucleus"/>
    <property type="evidence" value="ECO:0007669"/>
    <property type="project" value="TreeGrafter"/>
</dbReference>
<gene>
    <name evidence="6" type="ORF">Tsubulata_037701</name>
</gene>
<dbReference type="GO" id="GO:0008270">
    <property type="term" value="F:zinc ion binding"/>
    <property type="evidence" value="ECO:0007669"/>
    <property type="project" value="UniProtKB-KW"/>
</dbReference>
<dbReference type="GO" id="GO:0006260">
    <property type="term" value="P:DNA replication"/>
    <property type="evidence" value="ECO:0007669"/>
    <property type="project" value="TreeGrafter"/>
</dbReference>
<dbReference type="Gene3D" id="1.10.10.2030">
    <property type="entry name" value="DNA/RNA-binding protein Kin17, conserved domain"/>
    <property type="match status" value="1"/>
</dbReference>
<dbReference type="PANTHER" id="PTHR12805:SF0">
    <property type="entry name" value="DNA_RNA-BINDING PROTEIN KIN17"/>
    <property type="match status" value="1"/>
</dbReference>
<dbReference type="FunFam" id="1.10.10.2030:FF:000001">
    <property type="entry name" value="DNA/RNA-binding protein KIN17, putative"/>
    <property type="match status" value="1"/>
</dbReference>
<dbReference type="GO" id="GO:0006974">
    <property type="term" value="P:DNA damage response"/>
    <property type="evidence" value="ECO:0007669"/>
    <property type="project" value="TreeGrafter"/>
</dbReference>
<name>A0A9Q0FS57_9ROSI</name>
<evidence type="ECO:0000259" key="5">
    <source>
        <dbReference type="SMART" id="SM01253"/>
    </source>
</evidence>
<keyword evidence="3" id="KW-0863">Zinc-finger</keyword>
<dbReference type="InterPro" id="IPR056767">
    <property type="entry name" value="C2H2-Znf_KIN17"/>
</dbReference>
<proteinExistence type="inferred from homology"/>
<comment type="caution">
    <text evidence="6">The sequence shown here is derived from an EMBL/GenBank/DDBJ whole genome shotgun (WGS) entry which is preliminary data.</text>
</comment>
<dbReference type="InterPro" id="IPR014722">
    <property type="entry name" value="Rib_uL2_dom2"/>
</dbReference>
<dbReference type="Pfam" id="PF25095">
    <property type="entry name" value="C2H2-zf_KIN17"/>
    <property type="match status" value="1"/>
</dbReference>
<dbReference type="Pfam" id="PF10357">
    <property type="entry name" value="WH_KIN17"/>
    <property type="match status" value="1"/>
</dbReference>
<protein>
    <recommendedName>
        <fullName evidence="5">DNA/RNA-binding protein Kin17 WH-like domain-containing protein</fullName>
    </recommendedName>
</protein>
<dbReference type="AlphaFoldDB" id="A0A9Q0FS57"/>
<dbReference type="Gene3D" id="2.30.30.30">
    <property type="match status" value="1"/>
</dbReference>
<comment type="similarity">
    <text evidence="1">Belongs to the KIN17 family.</text>
</comment>
<dbReference type="InterPro" id="IPR037321">
    <property type="entry name" value="KIN17-like"/>
</dbReference>
<dbReference type="OrthoDB" id="10266249at2759"/>
<dbReference type="SMART" id="SM01253">
    <property type="entry name" value="Kin17_mid"/>
    <property type="match status" value="1"/>
</dbReference>